<dbReference type="GO" id="GO:0004518">
    <property type="term" value="F:nuclease activity"/>
    <property type="evidence" value="ECO:0007669"/>
    <property type="project" value="UniProtKB-KW"/>
</dbReference>
<evidence type="ECO:0000313" key="9">
    <source>
        <dbReference type="EMBL" id="KAF0289774.1"/>
    </source>
</evidence>
<dbReference type="PANTHER" id="PTHR22930">
    <property type="match status" value="1"/>
</dbReference>
<evidence type="ECO:0000256" key="6">
    <source>
        <dbReference type="ARBA" id="ARBA00022801"/>
    </source>
</evidence>
<keyword evidence="5" id="KW-0479">Metal-binding</keyword>
<dbReference type="GO" id="GO:0016787">
    <property type="term" value="F:hydrolase activity"/>
    <property type="evidence" value="ECO:0007669"/>
    <property type="project" value="UniProtKB-KW"/>
</dbReference>
<organism evidence="9 10">
    <name type="scientific">Amphibalanus amphitrite</name>
    <name type="common">Striped barnacle</name>
    <name type="synonym">Balanus amphitrite</name>
    <dbReference type="NCBI Taxonomy" id="1232801"/>
    <lineage>
        <taxon>Eukaryota</taxon>
        <taxon>Metazoa</taxon>
        <taxon>Ecdysozoa</taxon>
        <taxon>Arthropoda</taxon>
        <taxon>Crustacea</taxon>
        <taxon>Multicrustacea</taxon>
        <taxon>Cirripedia</taxon>
        <taxon>Thoracica</taxon>
        <taxon>Thoracicalcarea</taxon>
        <taxon>Balanomorpha</taxon>
        <taxon>Balanoidea</taxon>
        <taxon>Balanidae</taxon>
        <taxon>Amphibalaninae</taxon>
        <taxon>Amphibalanus</taxon>
    </lineage>
</organism>
<feature type="domain" description="DDE Tnp4" evidence="8">
    <location>
        <begin position="154"/>
        <end position="288"/>
    </location>
</feature>
<comment type="caution">
    <text evidence="9">The sequence shown here is derived from an EMBL/GenBank/DDBJ whole genome shotgun (WGS) entry which is preliminary data.</text>
</comment>
<dbReference type="InterPro" id="IPR045249">
    <property type="entry name" value="HARBI1-like"/>
</dbReference>
<dbReference type="Proteomes" id="UP000440578">
    <property type="component" value="Unassembled WGS sequence"/>
</dbReference>
<comment type="similarity">
    <text evidence="3">Belongs to the HARBI1 family.</text>
</comment>
<sequence>MNVLIYDSTILKLRKNQDPPHPNTSKHYDHLASMSMPFCPLHNSCCLLSAMDGDNDAIEARLQRIRILRLIKLRQRRRRRMWVRPVLAARDELGEFSHLVSQLRSDPAAHQQYLRLTPAEFDDLLGLVRDDIAKEVTNMRRPIPPDERLALTLRFTYISVGSQGSESDGGIFANSDLAALLRRHQEVGDVLPPPKALPNTDEELPHFLVGDEAFPLQRHLMRPYARASLVGSEADQRRIFNYRLSRARRCVENAFGILAQQWRIYRGSLGCTPEKAALLVKATCALHNLLRQRDVDADSVSRSYAAVPAERDAAPTLRGIGRMGANNHSRETARVRQALTAYVNGVGSVPWQRAAAGLDQ</sequence>
<evidence type="ECO:0000256" key="2">
    <source>
        <dbReference type="ARBA" id="ARBA00004123"/>
    </source>
</evidence>
<dbReference type="Pfam" id="PF13359">
    <property type="entry name" value="DDE_Tnp_4"/>
    <property type="match status" value="1"/>
</dbReference>
<dbReference type="InterPro" id="IPR027806">
    <property type="entry name" value="HARBI1_dom"/>
</dbReference>
<evidence type="ECO:0000256" key="5">
    <source>
        <dbReference type="ARBA" id="ARBA00022723"/>
    </source>
</evidence>
<dbReference type="PANTHER" id="PTHR22930:SF258">
    <property type="entry name" value="PROTEIN ALP1-LIKE ISOFORM X1"/>
    <property type="match status" value="1"/>
</dbReference>
<keyword evidence="10" id="KW-1185">Reference proteome</keyword>
<reference evidence="9 10" key="1">
    <citation type="submission" date="2019-07" db="EMBL/GenBank/DDBJ databases">
        <title>Draft genome assembly of a fouling barnacle, Amphibalanus amphitrite (Darwin, 1854): The first reference genome for Thecostraca.</title>
        <authorList>
            <person name="Kim W."/>
        </authorList>
    </citation>
    <scope>NUCLEOTIDE SEQUENCE [LARGE SCALE GENOMIC DNA]</scope>
    <source>
        <strain evidence="9">SNU_AA5</strain>
        <tissue evidence="9">Soma without cirri and trophi</tissue>
    </source>
</reference>
<evidence type="ECO:0000256" key="1">
    <source>
        <dbReference type="ARBA" id="ARBA00001968"/>
    </source>
</evidence>
<gene>
    <name evidence="9" type="primary">harbi1_1</name>
    <name evidence="9" type="ORF">FJT64_001253</name>
</gene>
<evidence type="ECO:0000256" key="4">
    <source>
        <dbReference type="ARBA" id="ARBA00022722"/>
    </source>
</evidence>
<dbReference type="GO" id="GO:0005634">
    <property type="term" value="C:nucleus"/>
    <property type="evidence" value="ECO:0007669"/>
    <property type="project" value="UniProtKB-SubCell"/>
</dbReference>
<dbReference type="OrthoDB" id="6378447at2759"/>
<proteinExistence type="inferred from homology"/>
<evidence type="ECO:0000256" key="3">
    <source>
        <dbReference type="ARBA" id="ARBA00006958"/>
    </source>
</evidence>
<comment type="cofactor">
    <cofactor evidence="1">
        <name>a divalent metal cation</name>
        <dbReference type="ChEBI" id="CHEBI:60240"/>
    </cofactor>
</comment>
<dbReference type="AlphaFoldDB" id="A0A6A4VDZ6"/>
<evidence type="ECO:0000313" key="10">
    <source>
        <dbReference type="Proteomes" id="UP000440578"/>
    </source>
</evidence>
<evidence type="ECO:0000256" key="7">
    <source>
        <dbReference type="ARBA" id="ARBA00023242"/>
    </source>
</evidence>
<keyword evidence="6" id="KW-0378">Hydrolase</keyword>
<dbReference type="EMBL" id="VIIS01002008">
    <property type="protein sequence ID" value="KAF0289774.1"/>
    <property type="molecule type" value="Genomic_DNA"/>
</dbReference>
<keyword evidence="4" id="KW-0540">Nuclease</keyword>
<evidence type="ECO:0000259" key="8">
    <source>
        <dbReference type="Pfam" id="PF13359"/>
    </source>
</evidence>
<dbReference type="GO" id="GO:0046872">
    <property type="term" value="F:metal ion binding"/>
    <property type="evidence" value="ECO:0007669"/>
    <property type="project" value="UniProtKB-KW"/>
</dbReference>
<comment type="subcellular location">
    <subcellularLocation>
        <location evidence="2">Nucleus</location>
    </subcellularLocation>
</comment>
<accession>A0A6A4VDZ6</accession>
<keyword evidence="7" id="KW-0539">Nucleus</keyword>
<name>A0A6A4VDZ6_AMPAM</name>
<protein>
    <submittedName>
        <fullName evidence="9">Putative nuclease HARBI1</fullName>
    </submittedName>
</protein>